<dbReference type="PROSITE" id="PS01009">
    <property type="entry name" value="CRISP_1"/>
    <property type="match status" value="2"/>
</dbReference>
<keyword evidence="7" id="KW-0472">Membrane</keyword>
<dbReference type="SUPFAM" id="SSF55797">
    <property type="entry name" value="PR-1-like"/>
    <property type="match status" value="2"/>
</dbReference>
<keyword evidence="5" id="KW-1015">Disulfide bond</keyword>
<feature type="signal peptide" evidence="8">
    <location>
        <begin position="1"/>
        <end position="24"/>
    </location>
</feature>
<evidence type="ECO:0000256" key="3">
    <source>
        <dbReference type="ARBA" id="ARBA00022729"/>
    </source>
</evidence>
<keyword evidence="7" id="KW-1133">Transmembrane helix</keyword>
<evidence type="ECO:0000256" key="5">
    <source>
        <dbReference type="ARBA" id="ARBA00023157"/>
    </source>
</evidence>
<evidence type="ECO:0000256" key="6">
    <source>
        <dbReference type="ARBA" id="ARBA00023265"/>
    </source>
</evidence>
<dbReference type="InterPro" id="IPR001283">
    <property type="entry name" value="CRISP-related"/>
</dbReference>
<dbReference type="PRINTS" id="PR00837">
    <property type="entry name" value="V5TPXLIKE"/>
</dbReference>
<organism evidence="10 11">
    <name type="scientific">Ananas comosus</name>
    <name type="common">Pineapple</name>
    <name type="synonym">Ananas ananas</name>
    <dbReference type="NCBI Taxonomy" id="4615"/>
    <lineage>
        <taxon>Eukaryota</taxon>
        <taxon>Viridiplantae</taxon>
        <taxon>Streptophyta</taxon>
        <taxon>Embryophyta</taxon>
        <taxon>Tracheophyta</taxon>
        <taxon>Spermatophyta</taxon>
        <taxon>Magnoliopsida</taxon>
        <taxon>Liliopsida</taxon>
        <taxon>Poales</taxon>
        <taxon>Bromeliaceae</taxon>
        <taxon>Bromelioideae</taxon>
        <taxon>Ananas</taxon>
    </lineage>
</organism>
<dbReference type="AlphaFoldDB" id="A0A199VSB9"/>
<evidence type="ECO:0000256" key="1">
    <source>
        <dbReference type="ARBA" id="ARBA00003143"/>
    </source>
</evidence>
<evidence type="ECO:0000256" key="7">
    <source>
        <dbReference type="SAM" id="Phobius"/>
    </source>
</evidence>
<evidence type="ECO:0000256" key="2">
    <source>
        <dbReference type="ARBA" id="ARBA00009923"/>
    </source>
</evidence>
<evidence type="ECO:0000256" key="4">
    <source>
        <dbReference type="ARBA" id="ARBA00022821"/>
    </source>
</evidence>
<feature type="chain" id="PRO_5008508431" evidence="8">
    <location>
        <begin position="25"/>
        <end position="339"/>
    </location>
</feature>
<evidence type="ECO:0000256" key="8">
    <source>
        <dbReference type="SAM" id="SignalP"/>
    </source>
</evidence>
<dbReference type="EMBL" id="LSRQ01000988">
    <property type="protein sequence ID" value="OAY79898.1"/>
    <property type="molecule type" value="Genomic_DNA"/>
</dbReference>
<dbReference type="CDD" id="cd05381">
    <property type="entry name" value="CAP_PR-1"/>
    <property type="match status" value="2"/>
</dbReference>
<dbReference type="InterPro" id="IPR035940">
    <property type="entry name" value="CAP_sf"/>
</dbReference>
<comment type="similarity">
    <text evidence="2">Belongs to the CRISP family.</text>
</comment>
<sequence>MSFVSYSLALLLVSAAAIVATGLAQNSPQDFLKPHNAARTSVGVGPLSWDNNLEAYAQNYANQRRGDCKLIHSGGPYGENLFWGSGKTWTASDAVELWVAEKQYYDYRSNTCMSGKVCGHYTQVVWADSVSVGCATVTCNDGATFIICSYNPPGNRRERDRDIFIAMSLVSYSLALLVVSAAAMFATGFAQNSPQDFLNPHNAARASVRVGPLRWDNNLAAYAQNYANQRRGDCRLIHSGGPYGENIFWGSSGRKWSAADAVASWVAEKQFYDYGSNTCASGKVCGHYTQVVWAKSVSVGCATVACNNGGTFIICSYNPPGNVQGQRPYDDLEIALEIA</sequence>
<dbReference type="InterPro" id="IPR014044">
    <property type="entry name" value="CAP_dom"/>
</dbReference>
<dbReference type="PANTHER" id="PTHR10334">
    <property type="entry name" value="CYSTEINE-RICH SECRETORY PROTEIN-RELATED"/>
    <property type="match status" value="1"/>
</dbReference>
<dbReference type="Gene3D" id="3.40.33.10">
    <property type="entry name" value="CAP"/>
    <property type="match status" value="2"/>
</dbReference>
<reference evidence="10 11" key="1">
    <citation type="journal article" date="2016" name="DNA Res.">
        <title>The draft genome of MD-2 pineapple using hybrid error correction of long reads.</title>
        <authorList>
            <person name="Redwan R.M."/>
            <person name="Saidin A."/>
            <person name="Kumar S.V."/>
        </authorList>
    </citation>
    <scope>NUCLEOTIDE SEQUENCE [LARGE SCALE GENOMIC DNA]</scope>
    <source>
        <strain evidence="11">cv. MD2</strain>
        <tissue evidence="10">Leaf</tissue>
    </source>
</reference>
<dbReference type="FunFam" id="3.40.33.10:FF:000006">
    <property type="entry name" value="Putative pathogenesis-related protein 1"/>
    <property type="match status" value="1"/>
</dbReference>
<dbReference type="Proteomes" id="UP000092600">
    <property type="component" value="Unassembled WGS sequence"/>
</dbReference>
<name>A0A199VSB9_ANACO</name>
<gene>
    <name evidence="10" type="ORF">ACMD2_22802</name>
</gene>
<evidence type="ECO:0000313" key="11">
    <source>
        <dbReference type="Proteomes" id="UP000092600"/>
    </source>
</evidence>
<dbReference type="Pfam" id="PF00188">
    <property type="entry name" value="CAP"/>
    <property type="match status" value="2"/>
</dbReference>
<dbReference type="SMART" id="SM00198">
    <property type="entry name" value="SCP"/>
    <property type="match status" value="2"/>
</dbReference>
<feature type="domain" description="SCP" evidence="9">
    <location>
        <begin position="26"/>
        <end position="158"/>
    </location>
</feature>
<comment type="function">
    <text evidence="1">Probably involved in the defense reaction of plants against pathogens.</text>
</comment>
<keyword evidence="6" id="KW-0568">Pathogenesis-related protein</keyword>
<dbReference type="GO" id="GO:0005576">
    <property type="term" value="C:extracellular region"/>
    <property type="evidence" value="ECO:0007669"/>
    <property type="project" value="InterPro"/>
</dbReference>
<evidence type="ECO:0000259" key="9">
    <source>
        <dbReference type="SMART" id="SM00198"/>
    </source>
</evidence>
<keyword evidence="7" id="KW-0812">Transmembrane</keyword>
<keyword evidence="4" id="KW-0611">Plant defense</keyword>
<evidence type="ECO:0000313" key="10">
    <source>
        <dbReference type="EMBL" id="OAY79898.1"/>
    </source>
</evidence>
<dbReference type="InterPro" id="IPR018244">
    <property type="entry name" value="Allrgn_V5/Tpx1_CS"/>
</dbReference>
<dbReference type="STRING" id="4615.A0A199VSB9"/>
<comment type="caution">
    <text evidence="10">The sequence shown here is derived from an EMBL/GenBank/DDBJ whole genome shotgun (WGS) entry which is preliminary data.</text>
</comment>
<accession>A0A199VSB9</accession>
<keyword evidence="3 8" id="KW-0732">Signal</keyword>
<feature type="domain" description="SCP" evidence="9">
    <location>
        <begin position="192"/>
        <end position="325"/>
    </location>
</feature>
<protein>
    <submittedName>
        <fullName evidence="10">Pathogenesis-related protein 1</fullName>
    </submittedName>
</protein>
<dbReference type="GO" id="GO:0098542">
    <property type="term" value="P:defense response to other organism"/>
    <property type="evidence" value="ECO:0007669"/>
    <property type="project" value="UniProtKB-ARBA"/>
</dbReference>
<feature type="transmembrane region" description="Helical" evidence="7">
    <location>
        <begin position="163"/>
        <end position="186"/>
    </location>
</feature>
<dbReference type="FunFam" id="3.40.33.10:FF:000009">
    <property type="entry name" value="Pathogenesis-related protein 1"/>
    <property type="match status" value="1"/>
</dbReference>
<dbReference type="PROSITE" id="PS01010">
    <property type="entry name" value="CRISP_2"/>
    <property type="match status" value="1"/>
</dbReference>
<proteinExistence type="inferred from homology"/>